<feature type="domain" description="Helix-hairpin-helix DNA-binding motif class 1" evidence="10">
    <location>
        <begin position="124"/>
        <end position="143"/>
    </location>
</feature>
<dbReference type="InterPro" id="IPR010996">
    <property type="entry name" value="HHH_MUS81"/>
</dbReference>
<comment type="catalytic activity">
    <reaction evidence="8">
        <text>DNA(n) + a 2'-deoxyribonucleoside 5'-triphosphate = DNA(n+1) + diphosphate</text>
        <dbReference type="Rhea" id="RHEA:22508"/>
        <dbReference type="Rhea" id="RHEA-COMP:17339"/>
        <dbReference type="Rhea" id="RHEA-COMP:17340"/>
        <dbReference type="ChEBI" id="CHEBI:33019"/>
        <dbReference type="ChEBI" id="CHEBI:61560"/>
        <dbReference type="ChEBI" id="CHEBI:173112"/>
        <dbReference type="EC" id="2.7.7.7"/>
    </reaction>
</comment>
<dbReference type="GO" id="GO:0003887">
    <property type="term" value="F:DNA-directed DNA polymerase activity"/>
    <property type="evidence" value="ECO:0007669"/>
    <property type="project" value="UniProtKB-KW"/>
</dbReference>
<dbReference type="InterPro" id="IPR027421">
    <property type="entry name" value="DNA_pol_lamdba_lyase_dom_sf"/>
</dbReference>
<feature type="domain" description="DNA-directed DNA polymerase X" evidence="11">
    <location>
        <begin position="32"/>
        <end position="424"/>
    </location>
</feature>
<organism evidence="12">
    <name type="scientific">Psilocybe cubensis</name>
    <name type="common">Psychedelic mushroom</name>
    <name type="synonym">Stropharia cubensis</name>
    <dbReference type="NCBI Taxonomy" id="181762"/>
    <lineage>
        <taxon>Eukaryota</taxon>
        <taxon>Fungi</taxon>
        <taxon>Dikarya</taxon>
        <taxon>Basidiomycota</taxon>
        <taxon>Agaricomycotina</taxon>
        <taxon>Agaricomycetes</taxon>
        <taxon>Agaricomycetidae</taxon>
        <taxon>Agaricales</taxon>
        <taxon>Agaricineae</taxon>
        <taxon>Strophariaceae</taxon>
        <taxon>Psilocybe</taxon>
    </lineage>
</organism>
<dbReference type="Pfam" id="PF14792">
    <property type="entry name" value="DNA_pol_B_palm"/>
    <property type="match status" value="1"/>
</dbReference>
<dbReference type="SMART" id="SM00278">
    <property type="entry name" value="HhH1"/>
    <property type="match status" value="2"/>
</dbReference>
<evidence type="ECO:0000256" key="2">
    <source>
        <dbReference type="ARBA" id="ARBA00012417"/>
    </source>
</evidence>
<dbReference type="PANTHER" id="PTHR11276:SF28">
    <property type="entry name" value="DNA POLYMERASE LAMBDA"/>
    <property type="match status" value="1"/>
</dbReference>
<feature type="domain" description="Helix-hairpin-helix DNA-binding motif class 1" evidence="10">
    <location>
        <begin position="80"/>
        <end position="99"/>
    </location>
</feature>
<comment type="cofactor">
    <cofactor evidence="1">
        <name>Mg(2+)</name>
        <dbReference type="ChEBI" id="CHEBI:18420"/>
    </cofactor>
</comment>
<dbReference type="SMART" id="SM00483">
    <property type="entry name" value="POLXc"/>
    <property type="match status" value="1"/>
</dbReference>
<evidence type="ECO:0000256" key="4">
    <source>
        <dbReference type="ARBA" id="ARBA00022679"/>
    </source>
</evidence>
<feature type="region of interest" description="Disordered" evidence="9">
    <location>
        <begin position="228"/>
        <end position="260"/>
    </location>
</feature>
<evidence type="ECO:0000256" key="7">
    <source>
        <dbReference type="ARBA" id="ARBA00022932"/>
    </source>
</evidence>
<dbReference type="Gene3D" id="3.30.210.10">
    <property type="entry name" value="DNA polymerase, thumb domain"/>
    <property type="match status" value="1"/>
</dbReference>
<dbReference type="Gene3D" id="1.10.150.20">
    <property type="entry name" value="5' to 3' exonuclease, C-terminal subdomain"/>
    <property type="match status" value="1"/>
</dbReference>
<dbReference type="AlphaFoldDB" id="A0A8H7XP79"/>
<evidence type="ECO:0000256" key="1">
    <source>
        <dbReference type="ARBA" id="ARBA00001946"/>
    </source>
</evidence>
<evidence type="ECO:0000256" key="3">
    <source>
        <dbReference type="ARBA" id="ARBA00022634"/>
    </source>
</evidence>
<keyword evidence="4" id="KW-0808">Transferase</keyword>
<dbReference type="Gene3D" id="1.10.150.110">
    <property type="entry name" value="DNA polymerase beta, N-terminal domain-like"/>
    <property type="match status" value="1"/>
</dbReference>
<dbReference type="InterPro" id="IPR022312">
    <property type="entry name" value="DNA_pol_X"/>
</dbReference>
<name>A0A8H7XP79_PSICU</name>
<dbReference type="InterPro" id="IPR037160">
    <property type="entry name" value="DNA_Pol_thumb_sf"/>
</dbReference>
<reference evidence="12" key="1">
    <citation type="submission" date="2021-02" db="EMBL/GenBank/DDBJ databases">
        <title>Psilocybe cubensis genome.</title>
        <authorList>
            <person name="Mckernan K.J."/>
            <person name="Crawford S."/>
            <person name="Trippe A."/>
            <person name="Kane L.T."/>
            <person name="Mclaughlin S."/>
        </authorList>
    </citation>
    <scope>NUCLEOTIDE SEQUENCE [LARGE SCALE GENOMIC DNA]</scope>
    <source>
        <strain evidence="12">MGC-MH-2018</strain>
    </source>
</reference>
<dbReference type="InterPro" id="IPR003583">
    <property type="entry name" value="Hlx-hairpin-Hlx_DNA-bd_motif"/>
</dbReference>
<dbReference type="GO" id="GO:0006303">
    <property type="term" value="P:double-strand break repair via nonhomologous end joining"/>
    <property type="evidence" value="ECO:0007669"/>
    <property type="project" value="TreeGrafter"/>
</dbReference>
<evidence type="ECO:0000256" key="8">
    <source>
        <dbReference type="ARBA" id="ARBA00049244"/>
    </source>
</evidence>
<proteinExistence type="predicted"/>
<evidence type="ECO:0000259" key="11">
    <source>
        <dbReference type="SMART" id="SM00483"/>
    </source>
</evidence>
<dbReference type="Gene3D" id="3.30.460.10">
    <property type="entry name" value="Beta Polymerase, domain 2"/>
    <property type="match status" value="1"/>
</dbReference>
<keyword evidence="5" id="KW-0548">Nucleotidyltransferase</keyword>
<evidence type="ECO:0000256" key="9">
    <source>
        <dbReference type="SAM" id="MobiDB-lite"/>
    </source>
</evidence>
<dbReference type="GO" id="GO:0003677">
    <property type="term" value="F:DNA binding"/>
    <property type="evidence" value="ECO:0007669"/>
    <property type="project" value="InterPro"/>
</dbReference>
<dbReference type="InterPro" id="IPR028207">
    <property type="entry name" value="DNA_pol_B_palm_palm"/>
</dbReference>
<evidence type="ECO:0000313" key="12">
    <source>
        <dbReference type="EMBL" id="KAG5165265.1"/>
    </source>
</evidence>
<dbReference type="InterPro" id="IPR043519">
    <property type="entry name" value="NT_sf"/>
</dbReference>
<dbReference type="SUPFAM" id="SSF47802">
    <property type="entry name" value="DNA polymerase beta, N-terminal domain-like"/>
    <property type="match status" value="1"/>
</dbReference>
<dbReference type="GO" id="GO:0005634">
    <property type="term" value="C:nucleus"/>
    <property type="evidence" value="ECO:0007669"/>
    <property type="project" value="TreeGrafter"/>
</dbReference>
<dbReference type="EMBL" id="JAFIQS010000010">
    <property type="protein sequence ID" value="KAG5165265.1"/>
    <property type="molecule type" value="Genomic_DNA"/>
</dbReference>
<gene>
    <name evidence="12" type="ORF">JR316_009961</name>
</gene>
<dbReference type="SUPFAM" id="SSF81301">
    <property type="entry name" value="Nucleotidyltransferase"/>
    <property type="match status" value="1"/>
</dbReference>
<dbReference type="InterPro" id="IPR002054">
    <property type="entry name" value="DNA-dir_DNA_pol_X"/>
</dbReference>
<accession>A0A8H7XP79</accession>
<dbReference type="EC" id="2.7.7.7" evidence="2"/>
<protein>
    <recommendedName>
        <fullName evidence="2">DNA-directed DNA polymerase</fullName>
        <ecNumber evidence="2">2.7.7.7</ecNumber>
    </recommendedName>
</protein>
<dbReference type="Pfam" id="PF14791">
    <property type="entry name" value="DNA_pol_B_thumb"/>
    <property type="match status" value="1"/>
</dbReference>
<dbReference type="PANTHER" id="PTHR11276">
    <property type="entry name" value="DNA POLYMERASE TYPE-X FAMILY MEMBER"/>
    <property type="match status" value="1"/>
</dbReference>
<dbReference type="InterPro" id="IPR029398">
    <property type="entry name" value="PolB_thumb"/>
</dbReference>
<evidence type="ECO:0000256" key="5">
    <source>
        <dbReference type="ARBA" id="ARBA00022695"/>
    </source>
</evidence>
<comment type="caution">
    <text evidence="12">The sequence shown here is derived from an EMBL/GenBank/DDBJ whole genome shotgun (WGS) entry which is preliminary data.</text>
</comment>
<evidence type="ECO:0000259" key="10">
    <source>
        <dbReference type="SMART" id="SM00278"/>
    </source>
</evidence>
<keyword evidence="6" id="KW-0235">DNA replication</keyword>
<keyword evidence="7" id="KW-0239">DNA-directed DNA polymerase</keyword>
<evidence type="ECO:0000256" key="6">
    <source>
        <dbReference type="ARBA" id="ARBA00022705"/>
    </source>
</evidence>
<sequence length="444" mass="49729">MLARHSFFTRYNASLLGNQAFTRKSSTLLKSSVNQPIIDLLNKHREVEQNKPASNIFRIQAYDNAILAISQLQIPIRSANDVLKVQGIGPGIAARINEHFLKDQTLSEIDPPLYQEMLKARAMKEISALPGIGSATAKKLVEAGCMYPEDLKLPQFSSMLSSKQLAKIKYSDSSTPIQRQDAQDVLNFCRDSLDSQYEFTLVGDYRRGIMTFPEIQIMVTHPHFVHVPLPTTPPPDSNASPTKRPRSKTKKVDENPNPLHTSIIPALQQRGLIAETFTSTTKSWEGIIRLPGPQSNWGSIADRIAAINNTQGSFKKMKIHIVSQKSRAASLICLTGDGDFEKDICYRARHRNMLFNEYGLWKWTLSPLEATPTLMPASTSAPTSTDSNSTTNDTHSFWSLVNCSTEEDIFKQLGMESIDPTRRNFSFINSKPRKKRTSVPPSTY</sequence>
<keyword evidence="3" id="KW-0237">DNA synthesis</keyword>
<dbReference type="Pfam" id="PF14716">
    <property type="entry name" value="HHH_8"/>
    <property type="match status" value="1"/>
</dbReference>
<dbReference type="PRINTS" id="PR00869">
    <property type="entry name" value="DNAPOLX"/>
</dbReference>